<evidence type="ECO:0000256" key="3">
    <source>
        <dbReference type="ARBA" id="ARBA00030602"/>
    </source>
</evidence>
<evidence type="ECO:0000313" key="5">
    <source>
        <dbReference type="EMBL" id="KAF2233058.1"/>
    </source>
</evidence>
<dbReference type="PANTHER" id="PTHR31544">
    <property type="entry name" value="AIG2-LIKE PROTEIN D"/>
    <property type="match status" value="1"/>
</dbReference>
<dbReference type="SUPFAM" id="SSF110857">
    <property type="entry name" value="Gamma-glutamyl cyclotransferase-like"/>
    <property type="match status" value="1"/>
</dbReference>
<feature type="domain" description="Gamma-glutamylcyclotransferase AIG2-like" evidence="4">
    <location>
        <begin position="173"/>
        <end position="262"/>
    </location>
</feature>
<dbReference type="EMBL" id="ML991810">
    <property type="protein sequence ID" value="KAF2233058.1"/>
    <property type="molecule type" value="Genomic_DNA"/>
</dbReference>
<gene>
    <name evidence="5" type="ORF">EV356DRAFT_504545</name>
</gene>
<dbReference type="InterPro" id="IPR045038">
    <property type="entry name" value="AIG2-like"/>
</dbReference>
<dbReference type="CDD" id="cd06661">
    <property type="entry name" value="GGCT_like"/>
    <property type="match status" value="1"/>
</dbReference>
<keyword evidence="6" id="KW-1185">Reference proteome</keyword>
<evidence type="ECO:0000256" key="2">
    <source>
        <dbReference type="ARBA" id="ARBA00022679"/>
    </source>
</evidence>
<dbReference type="InterPro" id="IPR036568">
    <property type="entry name" value="GGCT-like_sf"/>
</dbReference>
<dbReference type="Gene3D" id="3.10.490.10">
    <property type="entry name" value="Gamma-glutamyl cyclotransferase-like"/>
    <property type="match status" value="1"/>
</dbReference>
<dbReference type="OrthoDB" id="3262926at2759"/>
<dbReference type="PANTHER" id="PTHR31544:SF4">
    <property type="entry name" value="GAMMA-GLUTAMYLCYCLOTRANSFERASE-RELATED"/>
    <property type="match status" value="1"/>
</dbReference>
<name>A0A6A6H5G3_VIRVR</name>
<evidence type="ECO:0000313" key="6">
    <source>
        <dbReference type="Proteomes" id="UP000800092"/>
    </source>
</evidence>
<sequence>MEFLNDELERMASNLASYRGTECGSEIPLEHISGAPITPAPTRGTQMKAALRRGPVSEYLIKLGGPLWTAEQIQDAASLSTAPAVIEGTGDGGKASFCRISHMTKDRIESHLTREDIPNKDWPVMVQISQAAKDLCQDSPYPTLGLDPTLPQHRPVRAQTLYYPRQDQYPVWYFFYGTLAEPDRLVGLLGLEKSPVLKSASVTGGTMKTWAGRYKAVIDGPGKIQGFAYQVQTKDHEDALRVYETENYEVVRCKIAILGENEICGYTFRFIDESALD</sequence>
<reference evidence="5" key="1">
    <citation type="journal article" date="2020" name="Stud. Mycol.">
        <title>101 Dothideomycetes genomes: a test case for predicting lifestyles and emergence of pathogens.</title>
        <authorList>
            <person name="Haridas S."/>
            <person name="Albert R."/>
            <person name="Binder M."/>
            <person name="Bloem J."/>
            <person name="Labutti K."/>
            <person name="Salamov A."/>
            <person name="Andreopoulos B."/>
            <person name="Baker S."/>
            <person name="Barry K."/>
            <person name="Bills G."/>
            <person name="Bluhm B."/>
            <person name="Cannon C."/>
            <person name="Castanera R."/>
            <person name="Culley D."/>
            <person name="Daum C."/>
            <person name="Ezra D."/>
            <person name="Gonzalez J."/>
            <person name="Henrissat B."/>
            <person name="Kuo A."/>
            <person name="Liang C."/>
            <person name="Lipzen A."/>
            <person name="Lutzoni F."/>
            <person name="Magnuson J."/>
            <person name="Mondo S."/>
            <person name="Nolan M."/>
            <person name="Ohm R."/>
            <person name="Pangilinan J."/>
            <person name="Park H.-J."/>
            <person name="Ramirez L."/>
            <person name="Alfaro M."/>
            <person name="Sun H."/>
            <person name="Tritt A."/>
            <person name="Yoshinaga Y."/>
            <person name="Zwiers L.-H."/>
            <person name="Turgeon B."/>
            <person name="Goodwin S."/>
            <person name="Spatafora J."/>
            <person name="Crous P."/>
            <person name="Grigoriev I."/>
        </authorList>
    </citation>
    <scope>NUCLEOTIDE SEQUENCE</scope>
    <source>
        <strain evidence="5">Tuck. ex Michener</strain>
    </source>
</reference>
<evidence type="ECO:0000256" key="1">
    <source>
        <dbReference type="ARBA" id="ARBA00008861"/>
    </source>
</evidence>
<dbReference type="Pfam" id="PF06094">
    <property type="entry name" value="GGACT"/>
    <property type="match status" value="1"/>
</dbReference>
<protein>
    <recommendedName>
        <fullName evidence="3">Putative gamma-glutamylcyclotransferase</fullName>
    </recommendedName>
</protein>
<organism evidence="5 6">
    <name type="scientific">Viridothelium virens</name>
    <name type="common">Speckled blister lichen</name>
    <name type="synonym">Trypethelium virens</name>
    <dbReference type="NCBI Taxonomy" id="1048519"/>
    <lineage>
        <taxon>Eukaryota</taxon>
        <taxon>Fungi</taxon>
        <taxon>Dikarya</taxon>
        <taxon>Ascomycota</taxon>
        <taxon>Pezizomycotina</taxon>
        <taxon>Dothideomycetes</taxon>
        <taxon>Dothideomycetes incertae sedis</taxon>
        <taxon>Trypetheliales</taxon>
        <taxon>Trypetheliaceae</taxon>
        <taxon>Viridothelium</taxon>
    </lineage>
</organism>
<dbReference type="AlphaFoldDB" id="A0A6A6H5G3"/>
<dbReference type="InterPro" id="IPR013024">
    <property type="entry name" value="GGCT-like"/>
</dbReference>
<accession>A0A6A6H5G3</accession>
<dbReference type="Proteomes" id="UP000800092">
    <property type="component" value="Unassembled WGS sequence"/>
</dbReference>
<dbReference type="InterPro" id="IPR009288">
    <property type="entry name" value="AIG2-like_dom"/>
</dbReference>
<evidence type="ECO:0000259" key="4">
    <source>
        <dbReference type="Pfam" id="PF06094"/>
    </source>
</evidence>
<dbReference type="GO" id="GO:0016740">
    <property type="term" value="F:transferase activity"/>
    <property type="evidence" value="ECO:0007669"/>
    <property type="project" value="UniProtKB-KW"/>
</dbReference>
<keyword evidence="2" id="KW-0808">Transferase</keyword>
<comment type="similarity">
    <text evidence="1">Belongs to the gamma-glutamylcyclotransferase family.</text>
</comment>
<proteinExistence type="inferred from homology"/>